<evidence type="ECO:0000313" key="1">
    <source>
        <dbReference type="EMBL" id="CAB3738620.1"/>
    </source>
</evidence>
<dbReference type="Proteomes" id="UP000494269">
    <property type="component" value="Unassembled WGS sequence"/>
</dbReference>
<gene>
    <name evidence="1" type="ORF">LMG3441_05379</name>
</gene>
<organism evidence="1 2">
    <name type="scientific">Achromobacter kerstersii</name>
    <dbReference type="NCBI Taxonomy" id="1353890"/>
    <lineage>
        <taxon>Bacteria</taxon>
        <taxon>Pseudomonadati</taxon>
        <taxon>Pseudomonadota</taxon>
        <taxon>Betaproteobacteria</taxon>
        <taxon>Burkholderiales</taxon>
        <taxon>Alcaligenaceae</taxon>
        <taxon>Achromobacter</taxon>
    </lineage>
</organism>
<name>A0A6S7AM20_9BURK</name>
<protein>
    <submittedName>
        <fullName evidence="1">Uncharacterized protein</fullName>
    </submittedName>
</protein>
<sequence>MTPLYDVLSAYPLLGAGPGKFSSKKITLAMAVRTKNTHYRVSEIMRRHWVQLGRQFGVIAPNGANADIVIDDLVGRTPGAIRSVQAQLPDAFPQDLADSIFAGLQAAADKLAT</sequence>
<accession>A0A6S7AM20</accession>
<evidence type="ECO:0000313" key="2">
    <source>
        <dbReference type="Proteomes" id="UP000494269"/>
    </source>
</evidence>
<dbReference type="EMBL" id="CADIJQ010000012">
    <property type="protein sequence ID" value="CAB3738620.1"/>
    <property type="molecule type" value="Genomic_DNA"/>
</dbReference>
<dbReference type="AlphaFoldDB" id="A0A6S7AM20"/>
<reference evidence="1 2" key="1">
    <citation type="submission" date="2020-04" db="EMBL/GenBank/DDBJ databases">
        <authorList>
            <person name="De Canck E."/>
        </authorList>
    </citation>
    <scope>NUCLEOTIDE SEQUENCE [LARGE SCALE GENOMIC DNA]</scope>
    <source>
        <strain evidence="1 2">LMG 3441</strain>
    </source>
</reference>
<keyword evidence="2" id="KW-1185">Reference proteome</keyword>
<proteinExistence type="predicted"/>